<feature type="non-terminal residue" evidence="2">
    <location>
        <position position="1"/>
    </location>
</feature>
<name>A0ABR8YQV2_9CLOT</name>
<accession>A0ABR8YQV2</accession>
<keyword evidence="1" id="KW-0812">Transmembrane</keyword>
<dbReference type="Gene3D" id="2.120.10.30">
    <property type="entry name" value="TolB, C-terminal domain"/>
    <property type="match status" value="1"/>
</dbReference>
<proteinExistence type="predicted"/>
<comment type="caution">
    <text evidence="2">The sequence shown here is derived from an EMBL/GenBank/DDBJ whole genome shotgun (WGS) entry which is preliminary data.</text>
</comment>
<keyword evidence="1" id="KW-1133">Transmembrane helix</keyword>
<evidence type="ECO:0000313" key="3">
    <source>
        <dbReference type="Proteomes" id="UP000627166"/>
    </source>
</evidence>
<reference evidence="2 3" key="1">
    <citation type="submission" date="2020-08" db="EMBL/GenBank/DDBJ databases">
        <title>A Genomic Blueprint of the Chicken Gut Microbiome.</title>
        <authorList>
            <person name="Gilroy R."/>
            <person name="Ravi A."/>
            <person name="Getino M."/>
            <person name="Pursley I."/>
            <person name="Horton D.L."/>
            <person name="Alikhan N.-F."/>
            <person name="Baker D."/>
            <person name="Gharbi K."/>
            <person name="Hall N."/>
            <person name="Watson M."/>
            <person name="Adriaenssens E.M."/>
            <person name="Foster-Nyarko E."/>
            <person name="Jarju S."/>
            <person name="Secka A."/>
            <person name="Antonio M."/>
            <person name="Oren A."/>
            <person name="Chaudhuri R."/>
            <person name="La Ragione R.M."/>
            <person name="Hildebrand F."/>
            <person name="Pallen M.J."/>
        </authorList>
    </citation>
    <scope>NUCLEOTIDE SEQUENCE [LARGE SCALE GENOMIC DNA]</scope>
    <source>
        <strain evidence="2 3">N37</strain>
    </source>
</reference>
<dbReference type="RefSeq" id="WP_191739581.1">
    <property type="nucleotide sequence ID" value="NZ_JACSQB010000043.1"/>
</dbReference>
<dbReference type="EMBL" id="JACSQB010000043">
    <property type="protein sequence ID" value="MBD8046608.1"/>
    <property type="molecule type" value="Genomic_DNA"/>
</dbReference>
<dbReference type="InterPro" id="IPR011041">
    <property type="entry name" value="Quinoprot_gluc/sorb_DH_b-prop"/>
</dbReference>
<organism evidence="2 3">
    <name type="scientific">Clostridium faecium</name>
    <dbReference type="NCBI Taxonomy" id="2762223"/>
    <lineage>
        <taxon>Bacteria</taxon>
        <taxon>Bacillati</taxon>
        <taxon>Bacillota</taxon>
        <taxon>Clostridia</taxon>
        <taxon>Eubacteriales</taxon>
        <taxon>Clostridiaceae</taxon>
        <taxon>Clostridium</taxon>
    </lineage>
</organism>
<protein>
    <recommendedName>
        <fullName evidence="4">Glucose/Sorbosone dehydrogenase domain-containing protein</fullName>
    </recommendedName>
</protein>
<sequence>GNYYIAFKDRVIIVEENGKSYNLFSKNSLNITNIQYDKEKIYYVSDSSLFSYDLKTKDHIECVKGIPNIGDYNKILLKLRGDYLFIAIGAATNSGVVGEDNTWKKNYPTEHDYSPNDIILKGNNFGEKNTGAFTEYGKSNLAGHIIEKSEIGNSTVVIYNIGTKAYETFAWGIRNIMGMDFSSEGKLIATVGGMEERGLRPISNDSDYIYEIQKGIWYGFPDFSGGDPINSLRFLNEDNKGQEFILESHPTENPPGPLYQHNKVSALGSIAVDSQGKLGDMDTMYFYDSVDKKIYSYNKLRTPKEYMDFGQKAQIESIKIFDDKLNILESNKGILYELKTCENKSNIISLNLLFKYLIFIALTLIISIIILFI</sequence>
<dbReference type="Proteomes" id="UP000627166">
    <property type="component" value="Unassembled WGS sequence"/>
</dbReference>
<feature type="transmembrane region" description="Helical" evidence="1">
    <location>
        <begin position="353"/>
        <end position="372"/>
    </location>
</feature>
<dbReference type="InterPro" id="IPR011042">
    <property type="entry name" value="6-blade_b-propeller_TolB-like"/>
</dbReference>
<evidence type="ECO:0000313" key="2">
    <source>
        <dbReference type="EMBL" id="MBD8046608.1"/>
    </source>
</evidence>
<keyword evidence="3" id="KW-1185">Reference proteome</keyword>
<keyword evidence="1" id="KW-0472">Membrane</keyword>
<evidence type="ECO:0008006" key="4">
    <source>
        <dbReference type="Google" id="ProtNLM"/>
    </source>
</evidence>
<gene>
    <name evidence="2" type="ORF">H9637_06055</name>
</gene>
<evidence type="ECO:0000256" key="1">
    <source>
        <dbReference type="SAM" id="Phobius"/>
    </source>
</evidence>
<dbReference type="SUPFAM" id="SSF50952">
    <property type="entry name" value="Soluble quinoprotein glucose dehydrogenase"/>
    <property type="match status" value="1"/>
</dbReference>